<evidence type="ECO:0000256" key="2">
    <source>
        <dbReference type="ARBA" id="ARBA00023015"/>
    </source>
</evidence>
<dbReference type="SMART" id="SM00389">
    <property type="entry name" value="HOX"/>
    <property type="match status" value="1"/>
</dbReference>
<feature type="domain" description="Homeobox" evidence="10">
    <location>
        <begin position="24"/>
        <end position="87"/>
    </location>
</feature>
<feature type="DNA-binding region" description="Homeobox" evidence="8">
    <location>
        <begin position="26"/>
        <end position="88"/>
    </location>
</feature>
<reference evidence="11 12" key="1">
    <citation type="journal article" date="2018" name="Nat. Ecol. Evol.">
        <title>Pezizomycetes genomes reveal the molecular basis of ectomycorrhizal truffle lifestyle.</title>
        <authorList>
            <person name="Murat C."/>
            <person name="Payen T."/>
            <person name="Noel B."/>
            <person name="Kuo A."/>
            <person name="Morin E."/>
            <person name="Chen J."/>
            <person name="Kohler A."/>
            <person name="Krizsan K."/>
            <person name="Balestrini R."/>
            <person name="Da Silva C."/>
            <person name="Montanini B."/>
            <person name="Hainaut M."/>
            <person name="Levati E."/>
            <person name="Barry K.W."/>
            <person name="Belfiori B."/>
            <person name="Cichocki N."/>
            <person name="Clum A."/>
            <person name="Dockter R.B."/>
            <person name="Fauchery L."/>
            <person name="Guy J."/>
            <person name="Iotti M."/>
            <person name="Le Tacon F."/>
            <person name="Lindquist E.A."/>
            <person name="Lipzen A."/>
            <person name="Malagnac F."/>
            <person name="Mello A."/>
            <person name="Molinier V."/>
            <person name="Miyauchi S."/>
            <person name="Poulain J."/>
            <person name="Riccioni C."/>
            <person name="Rubini A."/>
            <person name="Sitrit Y."/>
            <person name="Splivallo R."/>
            <person name="Traeger S."/>
            <person name="Wang M."/>
            <person name="Zifcakova L."/>
            <person name="Wipf D."/>
            <person name="Zambonelli A."/>
            <person name="Paolocci F."/>
            <person name="Nowrousian M."/>
            <person name="Ottonello S."/>
            <person name="Baldrian P."/>
            <person name="Spatafora J.W."/>
            <person name="Henrissat B."/>
            <person name="Nagy L.G."/>
            <person name="Aury J.M."/>
            <person name="Wincker P."/>
            <person name="Grigoriev I.V."/>
            <person name="Bonfante P."/>
            <person name="Martin F.M."/>
        </authorList>
    </citation>
    <scope>NUCLEOTIDE SEQUENCE [LARGE SCALE GENOMIC DNA]</scope>
    <source>
        <strain evidence="11 12">ATCC MYA-4762</strain>
    </source>
</reference>
<evidence type="ECO:0000313" key="11">
    <source>
        <dbReference type="EMBL" id="RPB22235.1"/>
    </source>
</evidence>
<dbReference type="Proteomes" id="UP000267821">
    <property type="component" value="Unassembled WGS sequence"/>
</dbReference>
<dbReference type="InParanoid" id="A0A3N4LW27"/>
<dbReference type="Gene3D" id="1.10.10.60">
    <property type="entry name" value="Homeodomain-like"/>
    <property type="match status" value="1"/>
</dbReference>
<dbReference type="GO" id="GO:0003677">
    <property type="term" value="F:DNA binding"/>
    <property type="evidence" value="ECO:0007669"/>
    <property type="project" value="UniProtKB-UniRule"/>
</dbReference>
<proteinExistence type="inferred from homology"/>
<name>A0A3N4LW27_9PEZI</name>
<evidence type="ECO:0000313" key="12">
    <source>
        <dbReference type="Proteomes" id="UP000267821"/>
    </source>
</evidence>
<sequence length="141" mass="15845">MPDQSPFSPSTPGGLETFDQVARLGNKRRRGNLPKHVTDTLRNWLTNHVAHPYPTEDEKQQLCQITGLNMNQISNWFINARRRKLPQQRSDAEQHLLPQPRATTPPKPSTSLGHTRSHSRDTTSILPPPLPPPGTYSSSGR</sequence>
<keyword evidence="2" id="KW-0805">Transcription regulation</keyword>
<keyword evidence="12" id="KW-1185">Reference proteome</keyword>
<evidence type="ECO:0000256" key="4">
    <source>
        <dbReference type="ARBA" id="ARBA00023155"/>
    </source>
</evidence>
<dbReference type="EMBL" id="ML121553">
    <property type="protein sequence ID" value="RPB22235.1"/>
    <property type="molecule type" value="Genomic_DNA"/>
</dbReference>
<dbReference type="GO" id="GO:0006355">
    <property type="term" value="P:regulation of DNA-templated transcription"/>
    <property type="evidence" value="ECO:0007669"/>
    <property type="project" value="InterPro"/>
</dbReference>
<evidence type="ECO:0000256" key="7">
    <source>
        <dbReference type="ARBA" id="ARBA00038021"/>
    </source>
</evidence>
<keyword evidence="6 8" id="KW-0539">Nucleus</keyword>
<dbReference type="CDD" id="cd00086">
    <property type="entry name" value="homeodomain"/>
    <property type="match status" value="1"/>
</dbReference>
<evidence type="ECO:0000256" key="5">
    <source>
        <dbReference type="ARBA" id="ARBA00023163"/>
    </source>
</evidence>
<keyword evidence="5" id="KW-0804">Transcription</keyword>
<keyword evidence="3 8" id="KW-0238">DNA-binding</keyword>
<accession>A0A3N4LW27</accession>
<dbReference type="InterPro" id="IPR009057">
    <property type="entry name" value="Homeodomain-like_sf"/>
</dbReference>
<comment type="similarity">
    <text evidence="7">Belongs to the TALE/TGIF homeobox family.</text>
</comment>
<dbReference type="InterPro" id="IPR008422">
    <property type="entry name" value="KN_HD"/>
</dbReference>
<protein>
    <submittedName>
        <fullName evidence="11">Homeodomain-like protein</fullName>
    </submittedName>
</protein>
<gene>
    <name evidence="11" type="ORF">L211DRAFT_788981</name>
</gene>
<dbReference type="FunFam" id="1.10.10.60:FF:000059">
    <property type="entry name" value="TGFB-induced factor homeobox 1"/>
    <property type="match status" value="1"/>
</dbReference>
<evidence type="ECO:0000259" key="10">
    <source>
        <dbReference type="PROSITE" id="PS50071"/>
    </source>
</evidence>
<dbReference type="OrthoDB" id="10056939at2759"/>
<evidence type="ECO:0000256" key="9">
    <source>
        <dbReference type="SAM" id="MobiDB-lite"/>
    </source>
</evidence>
<dbReference type="InterPro" id="IPR050224">
    <property type="entry name" value="TALE_homeobox"/>
</dbReference>
<evidence type="ECO:0000256" key="1">
    <source>
        <dbReference type="ARBA" id="ARBA00004123"/>
    </source>
</evidence>
<comment type="subcellular location">
    <subcellularLocation>
        <location evidence="1 8">Nucleus</location>
    </subcellularLocation>
</comment>
<dbReference type="AlphaFoldDB" id="A0A3N4LW27"/>
<evidence type="ECO:0000256" key="6">
    <source>
        <dbReference type="ARBA" id="ARBA00023242"/>
    </source>
</evidence>
<dbReference type="SUPFAM" id="SSF46689">
    <property type="entry name" value="Homeodomain-like"/>
    <property type="match status" value="1"/>
</dbReference>
<dbReference type="InterPro" id="IPR001356">
    <property type="entry name" value="HD"/>
</dbReference>
<dbReference type="Pfam" id="PF05920">
    <property type="entry name" value="Homeobox_KN"/>
    <property type="match status" value="1"/>
</dbReference>
<dbReference type="GO" id="GO:0005634">
    <property type="term" value="C:nucleus"/>
    <property type="evidence" value="ECO:0007669"/>
    <property type="project" value="UniProtKB-SubCell"/>
</dbReference>
<feature type="region of interest" description="Disordered" evidence="9">
    <location>
        <begin position="82"/>
        <end position="141"/>
    </location>
</feature>
<evidence type="ECO:0000256" key="3">
    <source>
        <dbReference type="ARBA" id="ARBA00023125"/>
    </source>
</evidence>
<organism evidence="11 12">
    <name type="scientific">Terfezia boudieri ATCC MYA-4762</name>
    <dbReference type="NCBI Taxonomy" id="1051890"/>
    <lineage>
        <taxon>Eukaryota</taxon>
        <taxon>Fungi</taxon>
        <taxon>Dikarya</taxon>
        <taxon>Ascomycota</taxon>
        <taxon>Pezizomycotina</taxon>
        <taxon>Pezizomycetes</taxon>
        <taxon>Pezizales</taxon>
        <taxon>Pezizaceae</taxon>
        <taxon>Terfezia</taxon>
    </lineage>
</organism>
<dbReference type="STRING" id="1051890.A0A3N4LW27"/>
<dbReference type="PROSITE" id="PS50071">
    <property type="entry name" value="HOMEOBOX_2"/>
    <property type="match status" value="1"/>
</dbReference>
<keyword evidence="4 8" id="KW-0371">Homeobox</keyword>
<evidence type="ECO:0000256" key="8">
    <source>
        <dbReference type="PROSITE-ProRule" id="PRU00108"/>
    </source>
</evidence>
<dbReference type="PANTHER" id="PTHR11850">
    <property type="entry name" value="HOMEOBOX PROTEIN TRANSCRIPTION FACTORS"/>
    <property type="match status" value="1"/>
</dbReference>